<comment type="caution">
    <text evidence="4">The sequence shown here is derived from an EMBL/GenBank/DDBJ whole genome shotgun (WGS) entry which is preliminary data.</text>
</comment>
<evidence type="ECO:0000256" key="1">
    <source>
        <dbReference type="ARBA" id="ARBA00022679"/>
    </source>
</evidence>
<dbReference type="CDD" id="cd04301">
    <property type="entry name" value="NAT_SF"/>
    <property type="match status" value="1"/>
</dbReference>
<dbReference type="PANTHER" id="PTHR43420">
    <property type="entry name" value="ACETYLTRANSFERASE"/>
    <property type="match status" value="1"/>
</dbReference>
<dbReference type="EC" id="2.3.1.-" evidence="4"/>
<dbReference type="Gene3D" id="3.40.630.30">
    <property type="match status" value="2"/>
</dbReference>
<keyword evidence="2 4" id="KW-0012">Acyltransferase</keyword>
<evidence type="ECO:0000313" key="5">
    <source>
        <dbReference type="Proteomes" id="UP001201701"/>
    </source>
</evidence>
<feature type="non-terminal residue" evidence="4">
    <location>
        <position position="1"/>
    </location>
</feature>
<reference evidence="4 5" key="1">
    <citation type="submission" date="2022-02" db="EMBL/GenBank/DDBJ databases">
        <title>Draft genome sequence of Mezorhizobium retamae strain IRAMC:0171 isolated from Retama raetam nodules.</title>
        <authorList>
            <person name="Bengaied R."/>
            <person name="Sbissi I."/>
            <person name="Huber K."/>
            <person name="Ghodbane F."/>
            <person name="Nouioui I."/>
            <person name="Tarhouni M."/>
            <person name="Gtari M."/>
        </authorList>
    </citation>
    <scope>NUCLEOTIDE SEQUENCE [LARGE SCALE GENOMIC DNA]</scope>
    <source>
        <strain evidence="4 5">IRAMC:0171</strain>
    </source>
</reference>
<dbReference type="Pfam" id="PF00583">
    <property type="entry name" value="Acetyltransf_1"/>
    <property type="match status" value="1"/>
</dbReference>
<evidence type="ECO:0000313" key="4">
    <source>
        <dbReference type="EMBL" id="MCG7509044.1"/>
    </source>
</evidence>
<keyword evidence="1 4" id="KW-0808">Transferase</keyword>
<protein>
    <submittedName>
        <fullName evidence="4">GNAT family N-acetyltransferase</fullName>
        <ecNumber evidence="4">2.3.1.-</ecNumber>
    </submittedName>
</protein>
<proteinExistence type="predicted"/>
<dbReference type="InterPro" id="IPR000182">
    <property type="entry name" value="GNAT_dom"/>
</dbReference>
<gene>
    <name evidence="4" type="ORF">L4923_28815</name>
</gene>
<dbReference type="InterPro" id="IPR050680">
    <property type="entry name" value="YpeA/RimI_acetyltransf"/>
</dbReference>
<dbReference type="PANTHER" id="PTHR43420:SF12">
    <property type="entry name" value="N-ACETYLTRANSFERASE DOMAIN-CONTAINING PROTEIN"/>
    <property type="match status" value="1"/>
</dbReference>
<dbReference type="EMBL" id="JAKREW010000067">
    <property type="protein sequence ID" value="MCG7509044.1"/>
    <property type="molecule type" value="Genomic_DNA"/>
</dbReference>
<feature type="domain" description="N-acetyltransferase" evidence="3">
    <location>
        <begin position="1"/>
        <end position="64"/>
    </location>
</feature>
<dbReference type="GO" id="GO:0016746">
    <property type="term" value="F:acyltransferase activity"/>
    <property type="evidence" value="ECO:0007669"/>
    <property type="project" value="UniProtKB-KW"/>
</dbReference>
<dbReference type="PROSITE" id="PS51186">
    <property type="entry name" value="GNAT"/>
    <property type="match status" value="1"/>
</dbReference>
<name>A0ABS9QNL3_9HYPH</name>
<dbReference type="RefSeq" id="WP_239370542.1">
    <property type="nucleotide sequence ID" value="NZ_JAKREW010000067.1"/>
</dbReference>
<evidence type="ECO:0000259" key="3">
    <source>
        <dbReference type="PROSITE" id="PS51186"/>
    </source>
</evidence>
<sequence length="195" mass="20879">AGIGAQAVAAAIADARSRGDDRLVLEVIESNHKAISTYTRAGFETRRRLAGYTHDPVERGPEQPEDGALSCPADFVLPLLLDAWPKDASWQTSPLCFAGATNPIEAFRNDDRTAGALVDASGSTVRLLALAVQASRQRQGIGRRFMQSLLARFADRPWAISATLPAAQAASFLTGTDWKQTAVTQLEMELSLADG</sequence>
<keyword evidence="5" id="KW-1185">Reference proteome</keyword>
<evidence type="ECO:0000256" key="2">
    <source>
        <dbReference type="ARBA" id="ARBA00023315"/>
    </source>
</evidence>
<dbReference type="Proteomes" id="UP001201701">
    <property type="component" value="Unassembled WGS sequence"/>
</dbReference>
<dbReference type="InterPro" id="IPR016181">
    <property type="entry name" value="Acyl_CoA_acyltransferase"/>
</dbReference>
<organism evidence="4 5">
    <name type="scientific">Mesorhizobium retamae</name>
    <dbReference type="NCBI Taxonomy" id="2912854"/>
    <lineage>
        <taxon>Bacteria</taxon>
        <taxon>Pseudomonadati</taxon>
        <taxon>Pseudomonadota</taxon>
        <taxon>Alphaproteobacteria</taxon>
        <taxon>Hyphomicrobiales</taxon>
        <taxon>Phyllobacteriaceae</taxon>
        <taxon>Mesorhizobium</taxon>
    </lineage>
</organism>
<accession>A0ABS9QNL3</accession>
<dbReference type="SUPFAM" id="SSF55729">
    <property type="entry name" value="Acyl-CoA N-acyltransferases (Nat)"/>
    <property type="match status" value="2"/>
</dbReference>